<organism evidence="1 2">
    <name type="scientific">Pleurodeles waltl</name>
    <name type="common">Iberian ribbed newt</name>
    <dbReference type="NCBI Taxonomy" id="8319"/>
    <lineage>
        <taxon>Eukaryota</taxon>
        <taxon>Metazoa</taxon>
        <taxon>Chordata</taxon>
        <taxon>Craniata</taxon>
        <taxon>Vertebrata</taxon>
        <taxon>Euteleostomi</taxon>
        <taxon>Amphibia</taxon>
        <taxon>Batrachia</taxon>
        <taxon>Caudata</taxon>
        <taxon>Salamandroidea</taxon>
        <taxon>Salamandridae</taxon>
        <taxon>Pleurodelinae</taxon>
        <taxon>Pleurodeles</taxon>
    </lineage>
</organism>
<accession>A0AAV7U0J7</accession>
<protein>
    <submittedName>
        <fullName evidence="1">Uncharacterized protein</fullName>
    </submittedName>
</protein>
<name>A0AAV7U0J7_PLEWA</name>
<sequence>MAVSVRNIESAHFERCRSRRGAVTSMESRTLAGLQRCQACKGHHVPAKITESVAGGVTGFSSGISPESSKVDILEFSPAFPFKGSGTG</sequence>
<evidence type="ECO:0000313" key="2">
    <source>
        <dbReference type="Proteomes" id="UP001066276"/>
    </source>
</evidence>
<reference evidence="1" key="1">
    <citation type="journal article" date="2022" name="bioRxiv">
        <title>Sequencing and chromosome-scale assembly of the giantPleurodeles waltlgenome.</title>
        <authorList>
            <person name="Brown T."/>
            <person name="Elewa A."/>
            <person name="Iarovenko S."/>
            <person name="Subramanian E."/>
            <person name="Araus A.J."/>
            <person name="Petzold A."/>
            <person name="Susuki M."/>
            <person name="Suzuki K.-i.T."/>
            <person name="Hayashi T."/>
            <person name="Toyoda A."/>
            <person name="Oliveira C."/>
            <person name="Osipova E."/>
            <person name="Leigh N.D."/>
            <person name="Simon A."/>
            <person name="Yun M.H."/>
        </authorList>
    </citation>
    <scope>NUCLEOTIDE SEQUENCE</scope>
    <source>
        <strain evidence="1">20211129_DDA</strain>
        <tissue evidence="1">Liver</tissue>
    </source>
</reference>
<proteinExistence type="predicted"/>
<dbReference type="AlphaFoldDB" id="A0AAV7U0J7"/>
<evidence type="ECO:0000313" key="1">
    <source>
        <dbReference type="EMBL" id="KAJ1181919.1"/>
    </source>
</evidence>
<comment type="caution">
    <text evidence="1">The sequence shown here is derived from an EMBL/GenBank/DDBJ whole genome shotgun (WGS) entry which is preliminary data.</text>
</comment>
<keyword evidence="2" id="KW-1185">Reference proteome</keyword>
<gene>
    <name evidence="1" type="ORF">NDU88_007118</name>
</gene>
<dbReference type="Proteomes" id="UP001066276">
    <property type="component" value="Chromosome 3_2"/>
</dbReference>
<dbReference type="EMBL" id="JANPWB010000006">
    <property type="protein sequence ID" value="KAJ1181919.1"/>
    <property type="molecule type" value="Genomic_DNA"/>
</dbReference>